<evidence type="ECO:0000256" key="5">
    <source>
        <dbReference type="ARBA" id="ARBA00023136"/>
    </source>
</evidence>
<name>A0A9P4V2J3_9PLEO</name>
<dbReference type="InterPro" id="IPR011701">
    <property type="entry name" value="MFS"/>
</dbReference>
<comment type="subcellular location">
    <subcellularLocation>
        <location evidence="1">Membrane</location>
        <topology evidence="1">Multi-pass membrane protein</topology>
    </subcellularLocation>
</comment>
<dbReference type="InterPro" id="IPR020846">
    <property type="entry name" value="MFS_dom"/>
</dbReference>
<feature type="transmembrane region" description="Helical" evidence="7">
    <location>
        <begin position="315"/>
        <end position="341"/>
    </location>
</feature>
<feature type="transmembrane region" description="Helical" evidence="7">
    <location>
        <begin position="91"/>
        <end position="111"/>
    </location>
</feature>
<organism evidence="9 10">
    <name type="scientific">Polyplosphaeria fusca</name>
    <dbReference type="NCBI Taxonomy" id="682080"/>
    <lineage>
        <taxon>Eukaryota</taxon>
        <taxon>Fungi</taxon>
        <taxon>Dikarya</taxon>
        <taxon>Ascomycota</taxon>
        <taxon>Pezizomycotina</taxon>
        <taxon>Dothideomycetes</taxon>
        <taxon>Pleosporomycetidae</taxon>
        <taxon>Pleosporales</taxon>
        <taxon>Tetraplosphaeriaceae</taxon>
        <taxon>Polyplosphaeria</taxon>
    </lineage>
</organism>
<comment type="similarity">
    <text evidence="2">Belongs to the major facilitator superfamily.</text>
</comment>
<evidence type="ECO:0000256" key="1">
    <source>
        <dbReference type="ARBA" id="ARBA00004141"/>
    </source>
</evidence>
<feature type="transmembrane region" description="Helical" evidence="7">
    <location>
        <begin position="243"/>
        <end position="262"/>
    </location>
</feature>
<feature type="transmembrane region" description="Helical" evidence="7">
    <location>
        <begin position="211"/>
        <end position="231"/>
    </location>
</feature>
<feature type="transmembrane region" description="Helical" evidence="7">
    <location>
        <begin position="123"/>
        <end position="142"/>
    </location>
</feature>
<dbReference type="GO" id="GO:0005886">
    <property type="term" value="C:plasma membrane"/>
    <property type="evidence" value="ECO:0007669"/>
    <property type="project" value="TreeGrafter"/>
</dbReference>
<evidence type="ECO:0000259" key="8">
    <source>
        <dbReference type="PROSITE" id="PS50850"/>
    </source>
</evidence>
<accession>A0A9P4V2J3</accession>
<feature type="transmembrane region" description="Helical" evidence="7">
    <location>
        <begin position="178"/>
        <end position="199"/>
    </location>
</feature>
<gene>
    <name evidence="9" type="ORF">EJ04DRAFT_488161</name>
</gene>
<keyword evidence="10" id="KW-1185">Reference proteome</keyword>
<dbReference type="Pfam" id="PF07690">
    <property type="entry name" value="MFS_1"/>
    <property type="match status" value="1"/>
</dbReference>
<dbReference type="SUPFAM" id="SSF103473">
    <property type="entry name" value="MFS general substrate transporter"/>
    <property type="match status" value="1"/>
</dbReference>
<evidence type="ECO:0000256" key="3">
    <source>
        <dbReference type="ARBA" id="ARBA00022692"/>
    </source>
</evidence>
<evidence type="ECO:0000256" key="7">
    <source>
        <dbReference type="SAM" id="Phobius"/>
    </source>
</evidence>
<comment type="caution">
    <text evidence="9">The sequence shown here is derived from an EMBL/GenBank/DDBJ whole genome shotgun (WGS) entry which is preliminary data.</text>
</comment>
<feature type="region of interest" description="Disordered" evidence="6">
    <location>
        <begin position="1"/>
        <end position="40"/>
    </location>
</feature>
<feature type="transmembrane region" description="Helical" evidence="7">
    <location>
        <begin position="427"/>
        <end position="453"/>
    </location>
</feature>
<dbReference type="OrthoDB" id="3936150at2759"/>
<dbReference type="InterPro" id="IPR036259">
    <property type="entry name" value="MFS_trans_sf"/>
</dbReference>
<sequence length="531" mass="57799">MTASPHFVESDTTSMSDTNKDLEKGDNLGNQDIGTDDTAIRPTHQTNLAHLDAEKAENDSSQGVNANDWDGPNDPDNPYNWPMWRRIYQSIVPGFFGFAVTFGTSVYTPALPDIMKEFNVSRTAALTGLTVYVLGLAFGPVLSAPLSETHGRRIVYLTSIPLFMLFILGAGFSQSFASLVICRFFAGLLGAPTLAVGGGTGADIWPPHNRAAITSIFLAAPFLGPSLGPIIGGFAAQYKGWRWTQWSILFITLPIFITALPNKESYKPVILRRRAASHSTPLTRPPTASSQAAAVKRALMIGLFRPVHMLFTEPVVFFLSLYTAFAFGVLFCFFAAFPYVFQRAPYSFSTSQSGLAFVAIGTGVLVASVSGVLFDHFFYQKQHALAVAAGKSNTAPEHRLHGMKWGAFGIPVGLFWFAWTAESGVHWAVPIVAAVPFAWGNLSLFTSAALYMVDVYGAQNGASSLAANGIFRYTLGAVFPLFTVQMYEAMGIGWATSLLGFVSLAMLPIPFVFFRYGPRIRARSKYPVFMK</sequence>
<dbReference type="AlphaFoldDB" id="A0A9P4V2J3"/>
<feature type="transmembrane region" description="Helical" evidence="7">
    <location>
        <begin position="353"/>
        <end position="374"/>
    </location>
</feature>
<dbReference type="PROSITE" id="PS50850">
    <property type="entry name" value="MFS"/>
    <property type="match status" value="1"/>
</dbReference>
<feature type="region of interest" description="Disordered" evidence="6">
    <location>
        <begin position="54"/>
        <end position="74"/>
    </location>
</feature>
<dbReference type="PANTHER" id="PTHR23502">
    <property type="entry name" value="MAJOR FACILITATOR SUPERFAMILY"/>
    <property type="match status" value="1"/>
</dbReference>
<dbReference type="Gene3D" id="1.20.1250.20">
    <property type="entry name" value="MFS general substrate transporter like domains"/>
    <property type="match status" value="1"/>
</dbReference>
<evidence type="ECO:0000256" key="2">
    <source>
        <dbReference type="ARBA" id="ARBA00008335"/>
    </source>
</evidence>
<dbReference type="Proteomes" id="UP000799444">
    <property type="component" value="Unassembled WGS sequence"/>
</dbReference>
<feature type="transmembrane region" description="Helical" evidence="7">
    <location>
        <begin position="154"/>
        <end position="172"/>
    </location>
</feature>
<dbReference type="GO" id="GO:0015606">
    <property type="term" value="F:spermidine transmembrane transporter activity"/>
    <property type="evidence" value="ECO:0007669"/>
    <property type="project" value="TreeGrafter"/>
</dbReference>
<feature type="transmembrane region" description="Helical" evidence="7">
    <location>
        <begin position="492"/>
        <end position="514"/>
    </location>
</feature>
<keyword evidence="5 7" id="KW-0472">Membrane</keyword>
<proteinExistence type="inferred from homology"/>
<dbReference type="CDD" id="cd17323">
    <property type="entry name" value="MFS_Tpo1_MDR_like"/>
    <property type="match status" value="1"/>
</dbReference>
<dbReference type="FunFam" id="1.20.1250.20:FF:000082">
    <property type="entry name" value="MFS multidrug transporter, putative"/>
    <property type="match status" value="1"/>
</dbReference>
<evidence type="ECO:0000256" key="6">
    <source>
        <dbReference type="SAM" id="MobiDB-lite"/>
    </source>
</evidence>
<reference evidence="9" key="1">
    <citation type="journal article" date="2020" name="Stud. Mycol.">
        <title>101 Dothideomycetes genomes: a test case for predicting lifestyles and emergence of pathogens.</title>
        <authorList>
            <person name="Haridas S."/>
            <person name="Albert R."/>
            <person name="Binder M."/>
            <person name="Bloem J."/>
            <person name="Labutti K."/>
            <person name="Salamov A."/>
            <person name="Andreopoulos B."/>
            <person name="Baker S."/>
            <person name="Barry K."/>
            <person name="Bills G."/>
            <person name="Bluhm B."/>
            <person name="Cannon C."/>
            <person name="Castanera R."/>
            <person name="Culley D."/>
            <person name="Daum C."/>
            <person name="Ezra D."/>
            <person name="Gonzalez J."/>
            <person name="Henrissat B."/>
            <person name="Kuo A."/>
            <person name="Liang C."/>
            <person name="Lipzen A."/>
            <person name="Lutzoni F."/>
            <person name="Magnuson J."/>
            <person name="Mondo S."/>
            <person name="Nolan M."/>
            <person name="Ohm R."/>
            <person name="Pangilinan J."/>
            <person name="Park H.-J."/>
            <person name="Ramirez L."/>
            <person name="Alfaro M."/>
            <person name="Sun H."/>
            <person name="Tritt A."/>
            <person name="Yoshinaga Y."/>
            <person name="Zwiers L.-H."/>
            <person name="Turgeon B."/>
            <person name="Goodwin S."/>
            <person name="Spatafora J."/>
            <person name="Crous P."/>
            <person name="Grigoriev I."/>
        </authorList>
    </citation>
    <scope>NUCLEOTIDE SEQUENCE</scope>
    <source>
        <strain evidence="9">CBS 125425</strain>
    </source>
</reference>
<evidence type="ECO:0000313" key="10">
    <source>
        <dbReference type="Proteomes" id="UP000799444"/>
    </source>
</evidence>
<dbReference type="GO" id="GO:0000297">
    <property type="term" value="F:spermine transmembrane transporter activity"/>
    <property type="evidence" value="ECO:0007669"/>
    <property type="project" value="TreeGrafter"/>
</dbReference>
<feature type="transmembrane region" description="Helical" evidence="7">
    <location>
        <begin position="465"/>
        <end position="486"/>
    </location>
</feature>
<dbReference type="EMBL" id="ML996116">
    <property type="protein sequence ID" value="KAF2737472.1"/>
    <property type="molecule type" value="Genomic_DNA"/>
</dbReference>
<evidence type="ECO:0000313" key="9">
    <source>
        <dbReference type="EMBL" id="KAF2737472.1"/>
    </source>
</evidence>
<keyword evidence="3 7" id="KW-0812">Transmembrane</keyword>
<dbReference type="PANTHER" id="PTHR23502:SF182">
    <property type="entry name" value="POLYAMINE TRANSPORTER, PUTATIVE-RELATED"/>
    <property type="match status" value="1"/>
</dbReference>
<feature type="transmembrane region" description="Helical" evidence="7">
    <location>
        <begin position="405"/>
        <end position="421"/>
    </location>
</feature>
<feature type="domain" description="Major facilitator superfamily (MFS) profile" evidence="8">
    <location>
        <begin position="89"/>
        <end position="520"/>
    </location>
</feature>
<protein>
    <submittedName>
        <fullName evidence="9">MFS general substrate transporter</fullName>
    </submittedName>
</protein>
<keyword evidence="4 7" id="KW-1133">Transmembrane helix</keyword>
<evidence type="ECO:0000256" key="4">
    <source>
        <dbReference type="ARBA" id="ARBA00022989"/>
    </source>
</evidence>